<feature type="transmembrane region" description="Helical" evidence="6">
    <location>
        <begin position="332"/>
        <end position="352"/>
    </location>
</feature>
<evidence type="ECO:0000256" key="5">
    <source>
        <dbReference type="ARBA" id="ARBA00023136"/>
    </source>
</evidence>
<dbReference type="PROSITE" id="PS50850">
    <property type="entry name" value="MFS"/>
    <property type="match status" value="1"/>
</dbReference>
<reference evidence="8 9" key="1">
    <citation type="submission" date="2024-11" db="EMBL/GenBank/DDBJ databases">
        <authorList>
            <person name="Heng Y.C."/>
            <person name="Lim A.C.H."/>
            <person name="Lee J.K.Y."/>
            <person name="Kittelmann S."/>
        </authorList>
    </citation>
    <scope>NUCLEOTIDE SEQUENCE [LARGE SCALE GENOMIC DNA]</scope>
    <source>
        <strain evidence="8 9">WILCCON 0202</strain>
    </source>
</reference>
<dbReference type="EMBL" id="JBJHZY010000002">
    <property type="protein sequence ID" value="MFL0268753.1"/>
    <property type="molecule type" value="Genomic_DNA"/>
</dbReference>
<dbReference type="InterPro" id="IPR020846">
    <property type="entry name" value="MFS_dom"/>
</dbReference>
<keyword evidence="3 6" id="KW-0812">Transmembrane</keyword>
<comment type="caution">
    <text evidence="8">The sequence shown here is derived from an EMBL/GenBank/DDBJ whole genome shotgun (WGS) entry which is preliminary data.</text>
</comment>
<dbReference type="PANTHER" id="PTHR23526">
    <property type="entry name" value="INTEGRAL MEMBRANE TRANSPORT PROTEIN-RELATED"/>
    <property type="match status" value="1"/>
</dbReference>
<evidence type="ECO:0000256" key="1">
    <source>
        <dbReference type="ARBA" id="ARBA00004651"/>
    </source>
</evidence>
<feature type="transmembrane region" description="Helical" evidence="6">
    <location>
        <begin position="396"/>
        <end position="413"/>
    </location>
</feature>
<feature type="transmembrane region" description="Helical" evidence="6">
    <location>
        <begin position="191"/>
        <end position="211"/>
    </location>
</feature>
<keyword evidence="9" id="KW-1185">Reference proteome</keyword>
<evidence type="ECO:0000256" key="2">
    <source>
        <dbReference type="ARBA" id="ARBA00022448"/>
    </source>
</evidence>
<evidence type="ECO:0000259" key="7">
    <source>
        <dbReference type="PROSITE" id="PS50850"/>
    </source>
</evidence>
<comment type="subcellular location">
    <subcellularLocation>
        <location evidence="1">Cell membrane</location>
        <topology evidence="1">Multi-pass membrane protein</topology>
    </subcellularLocation>
</comment>
<feature type="transmembrane region" description="Helical" evidence="6">
    <location>
        <begin position="277"/>
        <end position="296"/>
    </location>
</feature>
<gene>
    <name evidence="8" type="ORF">ACJDUH_11685</name>
</gene>
<protein>
    <submittedName>
        <fullName evidence="8">MFS transporter</fullName>
    </submittedName>
</protein>
<organism evidence="8 9">
    <name type="scientific">Candidatus Clostridium radicumherbarum</name>
    <dbReference type="NCBI Taxonomy" id="3381662"/>
    <lineage>
        <taxon>Bacteria</taxon>
        <taxon>Bacillati</taxon>
        <taxon>Bacillota</taxon>
        <taxon>Clostridia</taxon>
        <taxon>Eubacteriales</taxon>
        <taxon>Clostridiaceae</taxon>
        <taxon>Clostridium</taxon>
    </lineage>
</organism>
<feature type="domain" description="Major facilitator superfamily (MFS) profile" evidence="7">
    <location>
        <begin position="19"/>
        <end position="414"/>
    </location>
</feature>
<feature type="transmembrane region" description="Helical" evidence="6">
    <location>
        <begin position="87"/>
        <end position="110"/>
    </location>
</feature>
<sequence length="414" mass="46734">MKITKFCRSSIYNKEYRNIYMPFMWHGFFIDLTMAMIEINTVLPALVSNLTNNTIAFGALYSIMLGAPLIFNLLFSNYLRRFVKKKIFLIIGIYMRGISFFGVAAATLVFGNSNKFIVLISLYFLLFLFSISGGFAGIAYSDIVGKLLPSERRGKFYATREFVGGIASLIGGFLVAWIFRPNTLGFPVNYALSFFIGGMGLTIGTLGFWRLNEPYSEIDNKIADDKNNLVKNIFNILKGDKRFLRFIITENVTSFSLMILPFYMMFIKNSFMNYMNYIGLFVISKEIGSIMSNLIWAYVSRKFGSKTVIRLCILVGGSLPILALLIKTLGPLAYIIIFLFIGVITSGRYVGFESYILDIAPTEKRMLYLGIRGTLNILVVLLPLAGGLFINLLGYNLTFGLVSIFMMLAFYLIK</sequence>
<name>A0ABW8TU56_9CLOT</name>
<keyword evidence="5 6" id="KW-0472">Membrane</keyword>
<dbReference type="Gene3D" id="1.20.1250.20">
    <property type="entry name" value="MFS general substrate transporter like domains"/>
    <property type="match status" value="1"/>
</dbReference>
<dbReference type="Proteomes" id="UP001623661">
    <property type="component" value="Unassembled WGS sequence"/>
</dbReference>
<feature type="transmembrane region" description="Helical" evidence="6">
    <location>
        <begin position="116"/>
        <end position="141"/>
    </location>
</feature>
<dbReference type="InterPro" id="IPR036259">
    <property type="entry name" value="MFS_trans_sf"/>
</dbReference>
<feature type="transmembrane region" description="Helical" evidence="6">
    <location>
        <begin position="308"/>
        <end position="326"/>
    </location>
</feature>
<evidence type="ECO:0000313" key="9">
    <source>
        <dbReference type="Proteomes" id="UP001623661"/>
    </source>
</evidence>
<accession>A0ABW8TU56</accession>
<feature type="transmembrane region" description="Helical" evidence="6">
    <location>
        <begin position="20"/>
        <end position="43"/>
    </location>
</feature>
<dbReference type="InterPro" id="IPR052528">
    <property type="entry name" value="Sugar_transport-like"/>
</dbReference>
<keyword evidence="2" id="KW-0813">Transport</keyword>
<feature type="transmembrane region" description="Helical" evidence="6">
    <location>
        <begin position="243"/>
        <end position="265"/>
    </location>
</feature>
<feature type="transmembrane region" description="Helical" evidence="6">
    <location>
        <begin position="162"/>
        <end position="179"/>
    </location>
</feature>
<dbReference type="PANTHER" id="PTHR23526:SF2">
    <property type="entry name" value="MAJOR FACILITATOR SUPERFAMILY (MFS) PROFILE DOMAIN-CONTAINING PROTEIN"/>
    <property type="match status" value="1"/>
</dbReference>
<proteinExistence type="predicted"/>
<dbReference type="RefSeq" id="WP_406765378.1">
    <property type="nucleotide sequence ID" value="NZ_JBJHZY010000002.1"/>
</dbReference>
<evidence type="ECO:0000256" key="4">
    <source>
        <dbReference type="ARBA" id="ARBA00022989"/>
    </source>
</evidence>
<evidence type="ECO:0000313" key="8">
    <source>
        <dbReference type="EMBL" id="MFL0268753.1"/>
    </source>
</evidence>
<feature type="transmembrane region" description="Helical" evidence="6">
    <location>
        <begin position="373"/>
        <end position="390"/>
    </location>
</feature>
<keyword evidence="4 6" id="KW-1133">Transmembrane helix</keyword>
<dbReference type="Pfam" id="PF07690">
    <property type="entry name" value="MFS_1"/>
    <property type="match status" value="1"/>
</dbReference>
<dbReference type="InterPro" id="IPR011701">
    <property type="entry name" value="MFS"/>
</dbReference>
<dbReference type="SUPFAM" id="SSF103473">
    <property type="entry name" value="MFS general substrate transporter"/>
    <property type="match status" value="1"/>
</dbReference>
<evidence type="ECO:0000256" key="3">
    <source>
        <dbReference type="ARBA" id="ARBA00022692"/>
    </source>
</evidence>
<feature type="transmembrane region" description="Helical" evidence="6">
    <location>
        <begin position="55"/>
        <end position="75"/>
    </location>
</feature>
<evidence type="ECO:0000256" key="6">
    <source>
        <dbReference type="SAM" id="Phobius"/>
    </source>
</evidence>